<feature type="non-terminal residue" evidence="3">
    <location>
        <position position="1"/>
    </location>
</feature>
<dbReference type="InterPro" id="IPR050344">
    <property type="entry name" value="Peptidase_M1_aminopeptidases"/>
</dbReference>
<name>A0A8S3ZBP7_9EUPU</name>
<dbReference type="GO" id="GO:0005737">
    <property type="term" value="C:cytoplasm"/>
    <property type="evidence" value="ECO:0007669"/>
    <property type="project" value="TreeGrafter"/>
</dbReference>
<dbReference type="GO" id="GO:0016020">
    <property type="term" value="C:membrane"/>
    <property type="evidence" value="ECO:0007669"/>
    <property type="project" value="TreeGrafter"/>
</dbReference>
<evidence type="ECO:0000259" key="2">
    <source>
        <dbReference type="Pfam" id="PF11838"/>
    </source>
</evidence>
<dbReference type="GO" id="GO:0070006">
    <property type="term" value="F:metalloaminopeptidase activity"/>
    <property type="evidence" value="ECO:0007669"/>
    <property type="project" value="TreeGrafter"/>
</dbReference>
<dbReference type="FunFam" id="2.60.40.1910:FF:000006">
    <property type="entry name" value="Aminopeptidase"/>
    <property type="match status" value="1"/>
</dbReference>
<feature type="domain" description="ERAP1-like C-terminal" evidence="2">
    <location>
        <begin position="115"/>
        <end position="165"/>
    </location>
</feature>
<evidence type="ECO:0000256" key="1">
    <source>
        <dbReference type="ARBA" id="ARBA00010136"/>
    </source>
</evidence>
<gene>
    <name evidence="3" type="ORF">CUNI_LOCUS12197</name>
</gene>
<evidence type="ECO:0000313" key="4">
    <source>
        <dbReference type="Proteomes" id="UP000678393"/>
    </source>
</evidence>
<dbReference type="GO" id="GO:0008270">
    <property type="term" value="F:zinc ion binding"/>
    <property type="evidence" value="ECO:0007669"/>
    <property type="project" value="TreeGrafter"/>
</dbReference>
<dbReference type="Gene3D" id="1.10.3480.20">
    <property type="match status" value="1"/>
</dbReference>
<sequence length="165" mass="19285">QATSDGLNINVKEFMDTWVIQRNFPVVTVSHDLYNSSILHLTQERFLKFPKTKHQDRSQSPFNYQWTIPLTLASSNHAIFNQTSGHHVYWMDKEEQTKTLHVSIPLPDYSDSNGWVLVNLHQYGYYRVNYQASNWLALSQQLKRDHSVIPVINRAQIIDDVWSLA</sequence>
<reference evidence="3" key="1">
    <citation type="submission" date="2021-04" db="EMBL/GenBank/DDBJ databases">
        <authorList>
            <consortium name="Molecular Ecology Group"/>
        </authorList>
    </citation>
    <scope>NUCLEOTIDE SEQUENCE</scope>
</reference>
<organism evidence="3 4">
    <name type="scientific">Candidula unifasciata</name>
    <dbReference type="NCBI Taxonomy" id="100452"/>
    <lineage>
        <taxon>Eukaryota</taxon>
        <taxon>Metazoa</taxon>
        <taxon>Spiralia</taxon>
        <taxon>Lophotrochozoa</taxon>
        <taxon>Mollusca</taxon>
        <taxon>Gastropoda</taxon>
        <taxon>Heterobranchia</taxon>
        <taxon>Euthyneura</taxon>
        <taxon>Panpulmonata</taxon>
        <taxon>Eupulmonata</taxon>
        <taxon>Stylommatophora</taxon>
        <taxon>Helicina</taxon>
        <taxon>Helicoidea</taxon>
        <taxon>Geomitridae</taxon>
        <taxon>Candidula</taxon>
    </lineage>
</organism>
<dbReference type="GO" id="GO:0005615">
    <property type="term" value="C:extracellular space"/>
    <property type="evidence" value="ECO:0007669"/>
    <property type="project" value="TreeGrafter"/>
</dbReference>
<dbReference type="GO" id="GO:0006508">
    <property type="term" value="P:proteolysis"/>
    <property type="evidence" value="ECO:0007669"/>
    <property type="project" value="TreeGrafter"/>
</dbReference>
<dbReference type="PANTHER" id="PTHR11533">
    <property type="entry name" value="PROTEASE M1 ZINC METALLOPROTEASE"/>
    <property type="match status" value="1"/>
</dbReference>
<dbReference type="GO" id="GO:0043171">
    <property type="term" value="P:peptide catabolic process"/>
    <property type="evidence" value="ECO:0007669"/>
    <property type="project" value="TreeGrafter"/>
</dbReference>
<dbReference type="Pfam" id="PF11838">
    <property type="entry name" value="ERAP1_C"/>
    <property type="match status" value="1"/>
</dbReference>
<protein>
    <recommendedName>
        <fullName evidence="2">ERAP1-like C-terminal domain-containing protein</fullName>
    </recommendedName>
</protein>
<dbReference type="EMBL" id="CAJHNH020002411">
    <property type="protein sequence ID" value="CAG5126639.1"/>
    <property type="molecule type" value="Genomic_DNA"/>
</dbReference>
<dbReference type="Proteomes" id="UP000678393">
    <property type="component" value="Unassembled WGS sequence"/>
</dbReference>
<comment type="caution">
    <text evidence="3">The sequence shown here is derived from an EMBL/GenBank/DDBJ whole genome shotgun (WGS) entry which is preliminary data.</text>
</comment>
<dbReference type="InterPro" id="IPR024571">
    <property type="entry name" value="ERAP1-like_C_dom"/>
</dbReference>
<dbReference type="AlphaFoldDB" id="A0A8S3ZBP7"/>
<comment type="similarity">
    <text evidence="1">Belongs to the peptidase M1 family.</text>
</comment>
<evidence type="ECO:0000313" key="3">
    <source>
        <dbReference type="EMBL" id="CAG5126639.1"/>
    </source>
</evidence>
<dbReference type="PANTHER" id="PTHR11533:SF294">
    <property type="entry name" value="THYROTROPIN-RELEASING HORMONE-DEGRADING ECTOENZYME"/>
    <property type="match status" value="1"/>
</dbReference>
<proteinExistence type="inferred from homology"/>
<feature type="non-terminal residue" evidence="3">
    <location>
        <position position="165"/>
    </location>
</feature>
<dbReference type="GO" id="GO:0042277">
    <property type="term" value="F:peptide binding"/>
    <property type="evidence" value="ECO:0007669"/>
    <property type="project" value="TreeGrafter"/>
</dbReference>
<accession>A0A8S3ZBP7</accession>
<dbReference type="Gene3D" id="2.60.40.1910">
    <property type="match status" value="1"/>
</dbReference>
<keyword evidence="4" id="KW-1185">Reference proteome</keyword>
<dbReference type="OrthoDB" id="510539at2759"/>